<sequence length="429" mass="47784">MQTLRCQAYSRLRNVFGATFHTSASGKMDLNNTSPVSWFTPIIHPNGTTSTLSGPSLNPDQSIVSSMPVTVTGALILGLVFLLGVPGNLFVIWSVLARARRRSVTTLLILHLACADGLLMALTAFFVVYLVRSDWEFGAVLCKLLFYLCCANMYASIALITLMSLHRLLAVTRPQSAGAKASRGTVLKLLVGVWVLVLALSVPVLVYRKVKEYPNSEGGVRHVCEPYHLPRDTVLQYTMETVLGFVLPYSAIIASYVCILRRIRKTRFRRRIRSEKLILTIVITFGIFWLPYHVINMIQVAAALAPEKSPLQERLNKFWKTGRTLTSTLAFISSSVNPLLYTFAGKSYMRREGLGFMARLFEATGRLEASRKSRQNSRESRDKDKKAKEALETEDDDGEEGTELRESESTTSAHANTHNRVSGQQSNGK</sequence>
<dbReference type="PRINTS" id="PR00237">
    <property type="entry name" value="GPCRRHODOPSN"/>
</dbReference>
<feature type="region of interest" description="Disordered" evidence="12">
    <location>
        <begin position="368"/>
        <end position="429"/>
    </location>
</feature>
<evidence type="ECO:0000259" key="14">
    <source>
        <dbReference type="PROSITE" id="PS50262"/>
    </source>
</evidence>
<evidence type="ECO:0000256" key="2">
    <source>
        <dbReference type="ARBA" id="ARBA00022475"/>
    </source>
</evidence>
<dbReference type="GO" id="GO:0005886">
    <property type="term" value="C:plasma membrane"/>
    <property type="evidence" value="ECO:0007669"/>
    <property type="project" value="UniProtKB-SubCell"/>
</dbReference>
<comment type="subcellular location">
    <subcellularLocation>
        <location evidence="1">Cell membrane</location>
        <topology evidence="1">Multi-pass membrane protein</topology>
    </subcellularLocation>
</comment>
<comment type="similarity">
    <text evidence="11">Belongs to the chemokine-like receptor (CMKLR) family.</text>
</comment>
<keyword evidence="3" id="KW-0597">Phosphoprotein</keyword>
<keyword evidence="16" id="KW-1185">Reference proteome</keyword>
<dbReference type="AlphaFoldDB" id="A0AAV6FJ08"/>
<dbReference type="EMBL" id="JADWDJ010000024">
    <property type="protein sequence ID" value="KAG5261147.1"/>
    <property type="molecule type" value="Genomic_DNA"/>
</dbReference>
<dbReference type="PROSITE" id="PS50262">
    <property type="entry name" value="G_PROTEIN_RECEP_F1_2"/>
    <property type="match status" value="1"/>
</dbReference>
<evidence type="ECO:0000256" key="8">
    <source>
        <dbReference type="ARBA" id="ARBA00023170"/>
    </source>
</evidence>
<evidence type="ECO:0000256" key="3">
    <source>
        <dbReference type="ARBA" id="ARBA00022553"/>
    </source>
</evidence>
<evidence type="ECO:0000256" key="10">
    <source>
        <dbReference type="ARBA" id="ARBA00023224"/>
    </source>
</evidence>
<name>A0AAV6FJ08_9TELE</name>
<dbReference type="PANTHER" id="PTHR24225">
    <property type="entry name" value="CHEMOTACTIC RECEPTOR"/>
    <property type="match status" value="1"/>
</dbReference>
<feature type="transmembrane region" description="Helical" evidence="13">
    <location>
        <begin position="186"/>
        <end position="207"/>
    </location>
</feature>
<keyword evidence="5 13" id="KW-1133">Transmembrane helix</keyword>
<evidence type="ECO:0000256" key="13">
    <source>
        <dbReference type="SAM" id="Phobius"/>
    </source>
</evidence>
<evidence type="ECO:0000256" key="1">
    <source>
        <dbReference type="ARBA" id="ARBA00004651"/>
    </source>
</evidence>
<dbReference type="InterPro" id="IPR000276">
    <property type="entry name" value="GPCR_Rhodpsn"/>
</dbReference>
<evidence type="ECO:0000256" key="9">
    <source>
        <dbReference type="ARBA" id="ARBA00023180"/>
    </source>
</evidence>
<feature type="compositionally biased region" description="Polar residues" evidence="12">
    <location>
        <begin position="409"/>
        <end position="429"/>
    </location>
</feature>
<keyword evidence="7 13" id="KW-0472">Membrane</keyword>
<evidence type="ECO:0000256" key="4">
    <source>
        <dbReference type="ARBA" id="ARBA00022692"/>
    </source>
</evidence>
<keyword evidence="6" id="KW-0297">G-protein coupled receptor</keyword>
<evidence type="ECO:0000313" key="15">
    <source>
        <dbReference type="EMBL" id="KAG5261147.1"/>
    </source>
</evidence>
<dbReference type="Pfam" id="PF00001">
    <property type="entry name" value="7tm_1"/>
    <property type="match status" value="1"/>
</dbReference>
<feature type="compositionally biased region" description="Acidic residues" evidence="12">
    <location>
        <begin position="392"/>
        <end position="401"/>
    </location>
</feature>
<protein>
    <recommendedName>
        <fullName evidence="14">G-protein coupled receptors family 1 profile domain-containing protein</fullName>
    </recommendedName>
</protein>
<dbReference type="FunFam" id="1.20.1070.10:FF:000109">
    <property type="entry name" value="Leukotriene B4 receptor"/>
    <property type="match status" value="1"/>
</dbReference>
<dbReference type="GO" id="GO:0004974">
    <property type="term" value="F:leukotriene receptor activity"/>
    <property type="evidence" value="ECO:0007669"/>
    <property type="project" value="InterPro"/>
</dbReference>
<dbReference type="GO" id="GO:0004875">
    <property type="term" value="F:complement receptor activity"/>
    <property type="evidence" value="ECO:0007669"/>
    <property type="project" value="TreeGrafter"/>
</dbReference>
<feature type="transmembrane region" description="Helical" evidence="13">
    <location>
        <begin position="74"/>
        <end position="96"/>
    </location>
</feature>
<accession>A0AAV6FJ08</accession>
<reference evidence="15" key="1">
    <citation type="submission" date="2020-10" db="EMBL/GenBank/DDBJ databases">
        <title>Chromosome-scale genome assembly of the Allis shad, Alosa alosa.</title>
        <authorList>
            <person name="Margot Z."/>
            <person name="Christophe K."/>
            <person name="Cabau C."/>
            <person name="Louis A."/>
            <person name="Berthelot C."/>
            <person name="Parey E."/>
            <person name="Roest Crollius H."/>
            <person name="Montfort J."/>
            <person name="Robinson-Rechavi M."/>
            <person name="Bucao C."/>
            <person name="Bouchez O."/>
            <person name="Gislard M."/>
            <person name="Lluch J."/>
            <person name="Milhes M."/>
            <person name="Lampietro C."/>
            <person name="Lopez Roques C."/>
            <person name="Donnadieu C."/>
            <person name="Braasch I."/>
            <person name="Desvignes T."/>
            <person name="Postlethwait J."/>
            <person name="Bobe J."/>
            <person name="Guiguen Y."/>
        </authorList>
    </citation>
    <scope>NUCLEOTIDE SEQUENCE</scope>
    <source>
        <strain evidence="15">M-15738</strain>
        <tissue evidence="15">Blood</tissue>
    </source>
</reference>
<dbReference type="SUPFAM" id="SSF81321">
    <property type="entry name" value="Family A G protein-coupled receptor-like"/>
    <property type="match status" value="1"/>
</dbReference>
<evidence type="ECO:0000256" key="7">
    <source>
        <dbReference type="ARBA" id="ARBA00023136"/>
    </source>
</evidence>
<evidence type="ECO:0000256" key="12">
    <source>
        <dbReference type="SAM" id="MobiDB-lite"/>
    </source>
</evidence>
<evidence type="ECO:0000256" key="5">
    <source>
        <dbReference type="ARBA" id="ARBA00022989"/>
    </source>
</evidence>
<dbReference type="InterPro" id="IPR017452">
    <property type="entry name" value="GPCR_Rhodpsn_7TM"/>
</dbReference>
<comment type="caution">
    <text evidence="15">The sequence shown here is derived from an EMBL/GenBank/DDBJ whole genome shotgun (WGS) entry which is preliminary data.</text>
</comment>
<keyword evidence="2" id="KW-1003">Cell membrane</keyword>
<feature type="compositionally biased region" description="Basic and acidic residues" evidence="12">
    <location>
        <begin position="368"/>
        <end position="391"/>
    </location>
</feature>
<dbReference type="Proteomes" id="UP000823561">
    <property type="component" value="Chromosome 24"/>
</dbReference>
<dbReference type="GO" id="GO:0007204">
    <property type="term" value="P:positive regulation of cytosolic calcium ion concentration"/>
    <property type="evidence" value="ECO:0007669"/>
    <property type="project" value="TreeGrafter"/>
</dbReference>
<dbReference type="Gene3D" id="1.20.1070.10">
    <property type="entry name" value="Rhodopsin 7-helix transmembrane proteins"/>
    <property type="match status" value="1"/>
</dbReference>
<dbReference type="GO" id="GO:0006954">
    <property type="term" value="P:inflammatory response"/>
    <property type="evidence" value="ECO:0007669"/>
    <property type="project" value="TreeGrafter"/>
</dbReference>
<evidence type="ECO:0000313" key="16">
    <source>
        <dbReference type="Proteomes" id="UP000823561"/>
    </source>
</evidence>
<dbReference type="InterPro" id="IPR003981">
    <property type="entry name" value="Leukotriene_B4_rcpt"/>
</dbReference>
<dbReference type="PRINTS" id="PR01476">
    <property type="entry name" value="LTBRECEPTOR"/>
</dbReference>
<feature type="domain" description="G-protein coupled receptors family 1 profile" evidence="14">
    <location>
        <begin position="87"/>
        <end position="341"/>
    </location>
</feature>
<feature type="transmembrane region" description="Helical" evidence="13">
    <location>
        <begin position="242"/>
        <end position="260"/>
    </location>
</feature>
<gene>
    <name evidence="15" type="ORF">AALO_G00300560</name>
</gene>
<dbReference type="GO" id="GO:0007200">
    <property type="term" value="P:phospholipase C-activating G protein-coupled receptor signaling pathway"/>
    <property type="evidence" value="ECO:0007669"/>
    <property type="project" value="TreeGrafter"/>
</dbReference>
<proteinExistence type="inferred from homology"/>
<keyword evidence="10" id="KW-0807">Transducer</keyword>
<evidence type="ECO:0000256" key="6">
    <source>
        <dbReference type="ARBA" id="ARBA00023040"/>
    </source>
</evidence>
<dbReference type="PANTHER" id="PTHR24225:SF72">
    <property type="entry name" value="G-PROTEIN COUPLED RECEPTORS FAMILY 1 PROFILE DOMAIN-CONTAINING PROTEIN-RELATED"/>
    <property type="match status" value="1"/>
</dbReference>
<keyword evidence="4 13" id="KW-0812">Transmembrane</keyword>
<keyword evidence="9" id="KW-0325">Glycoprotein</keyword>
<feature type="transmembrane region" description="Helical" evidence="13">
    <location>
        <begin position="325"/>
        <end position="344"/>
    </location>
</feature>
<feature type="transmembrane region" description="Helical" evidence="13">
    <location>
        <begin position="144"/>
        <end position="165"/>
    </location>
</feature>
<organism evidence="15 16">
    <name type="scientific">Alosa alosa</name>
    <name type="common">allis shad</name>
    <dbReference type="NCBI Taxonomy" id="278164"/>
    <lineage>
        <taxon>Eukaryota</taxon>
        <taxon>Metazoa</taxon>
        <taxon>Chordata</taxon>
        <taxon>Craniata</taxon>
        <taxon>Vertebrata</taxon>
        <taxon>Euteleostomi</taxon>
        <taxon>Actinopterygii</taxon>
        <taxon>Neopterygii</taxon>
        <taxon>Teleostei</taxon>
        <taxon>Clupei</taxon>
        <taxon>Clupeiformes</taxon>
        <taxon>Clupeoidei</taxon>
        <taxon>Clupeidae</taxon>
        <taxon>Alosa</taxon>
    </lineage>
</organism>
<keyword evidence="8" id="KW-0675">Receptor</keyword>
<feature type="transmembrane region" description="Helical" evidence="13">
    <location>
        <begin position="108"/>
        <end position="132"/>
    </location>
</feature>
<dbReference type="InterPro" id="IPR000826">
    <property type="entry name" value="Formyl_rcpt-rel"/>
</dbReference>
<feature type="transmembrane region" description="Helical" evidence="13">
    <location>
        <begin position="281"/>
        <end position="305"/>
    </location>
</feature>
<evidence type="ECO:0000256" key="11">
    <source>
        <dbReference type="ARBA" id="ARBA00025736"/>
    </source>
</evidence>